<dbReference type="EMBL" id="BMJT01000002">
    <property type="protein sequence ID" value="GGG15068.1"/>
    <property type="molecule type" value="Genomic_DNA"/>
</dbReference>
<name>A0A917FZA5_9BACI</name>
<protein>
    <submittedName>
        <fullName evidence="2">Amino acid aldolase</fullName>
    </submittedName>
</protein>
<evidence type="ECO:0000259" key="1">
    <source>
        <dbReference type="Pfam" id="PF01168"/>
    </source>
</evidence>
<evidence type="ECO:0000313" key="3">
    <source>
        <dbReference type="Proteomes" id="UP000616608"/>
    </source>
</evidence>
<dbReference type="InterPro" id="IPR051466">
    <property type="entry name" value="D-amino_acid_metab_enzyme"/>
</dbReference>
<dbReference type="AlphaFoldDB" id="A0A917FZA5"/>
<dbReference type="Proteomes" id="UP000616608">
    <property type="component" value="Unassembled WGS sequence"/>
</dbReference>
<sequence length="385" mass="43578">MKYFEQAYEHMERPFAWLDLDALDANINFINQTATMPIRIATKSIRSLPVLHYIMERLDTCVGVMTFSASETLYVLQHCDVHCLIGYPVMERTQIRQLLQYDNVTFMVDHVAQIMPLREEARKANKVAHVCIDLNMSTDFKALYFGTKRSSLHNIATLNHFLPYLQHPHIMVDGVMGYEAQIAGVSTHPINRVKGWMIRSLQRRAKKEVANQRRLLVAHCKFYFPHIRFVNGGGTGSIHYTTKQKEVTEMTIGSAFYAPSLFDDFNALSLQPAAGFALRVTRHPEPNTVVAHGGGYIASGAIAQEKAPVFVTHGYHLLSLEGAGEVQTPIHIDKHAQPLQIGDTVYMRHAKAGELCERFNTLHAVRGREYRGEMSTYRGDGQCFL</sequence>
<dbReference type="PANTHER" id="PTHR28004">
    <property type="entry name" value="ZGC:162816-RELATED"/>
    <property type="match status" value="1"/>
</dbReference>
<dbReference type="GO" id="GO:0036088">
    <property type="term" value="P:D-serine catabolic process"/>
    <property type="evidence" value="ECO:0007669"/>
    <property type="project" value="TreeGrafter"/>
</dbReference>
<dbReference type="PANTHER" id="PTHR28004:SF2">
    <property type="entry name" value="D-SERINE DEHYDRATASE"/>
    <property type="match status" value="1"/>
</dbReference>
<evidence type="ECO:0000313" key="2">
    <source>
        <dbReference type="EMBL" id="GGG15068.1"/>
    </source>
</evidence>
<dbReference type="Pfam" id="PF01168">
    <property type="entry name" value="Ala_racemase_N"/>
    <property type="match status" value="1"/>
</dbReference>
<dbReference type="InterPro" id="IPR029066">
    <property type="entry name" value="PLP-binding_barrel"/>
</dbReference>
<feature type="domain" description="Alanine racemase N-terminal" evidence="1">
    <location>
        <begin position="19"/>
        <end position="192"/>
    </location>
</feature>
<proteinExistence type="predicted"/>
<dbReference type="Gene3D" id="3.20.20.10">
    <property type="entry name" value="Alanine racemase"/>
    <property type="match status" value="1"/>
</dbReference>
<comment type="caution">
    <text evidence="2">The sequence shown here is derived from an EMBL/GenBank/DDBJ whole genome shotgun (WGS) entry which is preliminary data.</text>
</comment>
<dbReference type="RefSeq" id="WP_188613598.1">
    <property type="nucleotide sequence ID" value="NZ_BMJT01000002.1"/>
</dbReference>
<gene>
    <name evidence="2" type="ORF">GCM10007425_06680</name>
</gene>
<dbReference type="GO" id="GO:0008721">
    <property type="term" value="F:D-serine ammonia-lyase activity"/>
    <property type="evidence" value="ECO:0007669"/>
    <property type="project" value="TreeGrafter"/>
</dbReference>
<accession>A0A917FZA5</accession>
<reference evidence="2" key="2">
    <citation type="submission" date="2020-09" db="EMBL/GenBank/DDBJ databases">
        <authorList>
            <person name="Sun Q."/>
            <person name="Zhou Y."/>
        </authorList>
    </citation>
    <scope>NUCLEOTIDE SEQUENCE</scope>
    <source>
        <strain evidence="2">CGMCC 1.15760</strain>
    </source>
</reference>
<reference evidence="2" key="1">
    <citation type="journal article" date="2014" name="Int. J. Syst. Evol. Microbiol.">
        <title>Complete genome sequence of Corynebacterium casei LMG S-19264T (=DSM 44701T), isolated from a smear-ripened cheese.</title>
        <authorList>
            <consortium name="US DOE Joint Genome Institute (JGI-PGF)"/>
            <person name="Walter F."/>
            <person name="Albersmeier A."/>
            <person name="Kalinowski J."/>
            <person name="Ruckert C."/>
        </authorList>
    </citation>
    <scope>NUCLEOTIDE SEQUENCE</scope>
    <source>
        <strain evidence="2">CGMCC 1.15760</strain>
    </source>
</reference>
<dbReference type="SUPFAM" id="SSF51419">
    <property type="entry name" value="PLP-binding barrel"/>
    <property type="match status" value="1"/>
</dbReference>
<dbReference type="InterPro" id="IPR001608">
    <property type="entry name" value="Ala_racemase_N"/>
</dbReference>
<keyword evidence="3" id="KW-1185">Reference proteome</keyword>
<organism evidence="2 3">
    <name type="scientific">Lysinibacillus alkalisoli</name>
    <dbReference type="NCBI Taxonomy" id="1911548"/>
    <lineage>
        <taxon>Bacteria</taxon>
        <taxon>Bacillati</taxon>
        <taxon>Bacillota</taxon>
        <taxon>Bacilli</taxon>
        <taxon>Bacillales</taxon>
        <taxon>Bacillaceae</taxon>
        <taxon>Lysinibacillus</taxon>
    </lineage>
</organism>